<dbReference type="Gene3D" id="1.20.1260.10">
    <property type="match status" value="1"/>
</dbReference>
<evidence type="ECO:0000256" key="1">
    <source>
        <dbReference type="ARBA" id="ARBA00022434"/>
    </source>
</evidence>
<feature type="binding site" evidence="3">
    <location>
        <position position="66"/>
    </location>
    <ligand>
        <name>Fe cation</name>
        <dbReference type="ChEBI" id="CHEBI:24875"/>
    </ligand>
</feature>
<dbReference type="NCBIfam" id="NF040955">
    <property type="entry name" value="Arch_DPS"/>
    <property type="match status" value="1"/>
</dbReference>
<keyword evidence="6" id="KW-1185">Reference proteome</keyword>
<feature type="binding site" evidence="3">
    <location>
        <position position="30"/>
    </location>
    <ligand>
        <name>Fe cation</name>
        <dbReference type="ChEBI" id="CHEBI:24875"/>
    </ligand>
</feature>
<dbReference type="InterPro" id="IPR033921">
    <property type="entry name" value="DPSL_diiron-bd_dom"/>
</dbReference>
<feature type="binding site" evidence="3">
    <location>
        <position position="149"/>
    </location>
    <ligand>
        <name>Fe cation</name>
        <dbReference type="ChEBI" id="CHEBI:24875"/>
    </ligand>
</feature>
<dbReference type="InterPro" id="IPR012347">
    <property type="entry name" value="Ferritin-like"/>
</dbReference>
<evidence type="ECO:0000256" key="2">
    <source>
        <dbReference type="ARBA" id="ARBA00023004"/>
    </source>
</evidence>
<dbReference type="EMBL" id="LTBA01000023">
    <property type="protein sequence ID" value="KYH34169.1"/>
    <property type="molecule type" value="Genomic_DNA"/>
</dbReference>
<dbReference type="GO" id="GO:0004322">
    <property type="term" value="F:ferroxidase activity"/>
    <property type="evidence" value="ECO:0007669"/>
    <property type="project" value="TreeGrafter"/>
</dbReference>
<dbReference type="SUPFAM" id="SSF47240">
    <property type="entry name" value="Ferritin-like"/>
    <property type="match status" value="1"/>
</dbReference>
<evidence type="ECO:0000313" key="5">
    <source>
        <dbReference type="EMBL" id="KYH34169.1"/>
    </source>
</evidence>
<accession>A0A151B2L1</accession>
<dbReference type="PANTHER" id="PTHR30295:SF1">
    <property type="entry name" value="DNA PROTECTION DURING STARVATION PROTEIN"/>
    <property type="match status" value="1"/>
</dbReference>
<dbReference type="AlphaFoldDB" id="A0A151B2L1"/>
<dbReference type="PIRSF" id="PIRSF018063">
    <property type="entry name" value="Ferrtn_UCP018063"/>
    <property type="match status" value="1"/>
</dbReference>
<dbReference type="RefSeq" id="WP_153016312.1">
    <property type="nucleotide sequence ID" value="NZ_LTBA01000023.1"/>
</dbReference>
<dbReference type="Proteomes" id="UP000075531">
    <property type="component" value="Unassembled WGS sequence"/>
</dbReference>
<dbReference type="Pfam" id="PF00210">
    <property type="entry name" value="Ferritin"/>
    <property type="match status" value="1"/>
</dbReference>
<reference evidence="5 6" key="1">
    <citation type="submission" date="2016-02" db="EMBL/GenBank/DDBJ databases">
        <title>Genome sequence of Clostridium tepidiprofundi DSM 19306.</title>
        <authorList>
            <person name="Poehlein A."/>
            <person name="Daniel R."/>
        </authorList>
    </citation>
    <scope>NUCLEOTIDE SEQUENCE [LARGE SCALE GENOMIC DNA]</scope>
    <source>
        <strain evidence="5 6">DSM 19306</strain>
    </source>
</reference>
<dbReference type="PATRIC" id="fig|1121338.3.peg.1933"/>
<dbReference type="OrthoDB" id="9800505at2"/>
<name>A0A151B2L1_9CLOT</name>
<sequence>MTAAARKIVEMAGIDVDVLLELLIKSASAEFITYYYYTILRCNLIGLGGEVIKNVAETARIEDRNHFEALIPRIYELGGNLPDNLIEFHNMSICPAPLLPKNPMDLREMLKVFIKAERCAIYNYNSICSMTAGKDFATYDLVQSILQEEIQHEAWFSELLAEGPAGHIERKGNQNSPFVSKFLK</sequence>
<keyword evidence="2 3" id="KW-0408">Iron</keyword>
<dbReference type="GO" id="GO:0005829">
    <property type="term" value="C:cytosol"/>
    <property type="evidence" value="ECO:0007669"/>
    <property type="project" value="TreeGrafter"/>
</dbReference>
<dbReference type="InterPro" id="IPR009078">
    <property type="entry name" value="Ferritin-like_SF"/>
</dbReference>
<organism evidence="5 6">
    <name type="scientific">Clostridium tepidiprofundi DSM 19306</name>
    <dbReference type="NCBI Taxonomy" id="1121338"/>
    <lineage>
        <taxon>Bacteria</taxon>
        <taxon>Bacillati</taxon>
        <taxon>Bacillota</taxon>
        <taxon>Clostridia</taxon>
        <taxon>Eubacteriales</taxon>
        <taxon>Clostridiaceae</taxon>
        <taxon>Clostridium</taxon>
    </lineage>
</organism>
<dbReference type="GO" id="GO:0006879">
    <property type="term" value="P:intracellular iron ion homeostasis"/>
    <property type="evidence" value="ECO:0007669"/>
    <property type="project" value="UniProtKB-KW"/>
</dbReference>
<dbReference type="CDD" id="cd01052">
    <property type="entry name" value="DPSL"/>
    <property type="match status" value="1"/>
</dbReference>
<keyword evidence="1" id="KW-0409">Iron storage</keyword>
<keyword evidence="3" id="KW-0479">Metal-binding</keyword>
<feature type="binding site" evidence="3">
    <location>
        <position position="152"/>
    </location>
    <ligand>
        <name>Fe cation</name>
        <dbReference type="ChEBI" id="CHEBI:24875"/>
    </ligand>
</feature>
<evidence type="ECO:0000259" key="4">
    <source>
        <dbReference type="Pfam" id="PF00210"/>
    </source>
</evidence>
<dbReference type="NCBIfam" id="NF009990">
    <property type="entry name" value="PRK13456.1"/>
    <property type="match status" value="1"/>
</dbReference>
<dbReference type="GO" id="GO:0008199">
    <property type="term" value="F:ferric iron binding"/>
    <property type="evidence" value="ECO:0007669"/>
    <property type="project" value="InterPro"/>
</dbReference>
<comment type="caution">
    <text evidence="5">The sequence shown here is derived from an EMBL/GenBank/DDBJ whole genome shotgun (WGS) entry which is preliminary data.</text>
</comment>
<dbReference type="InterPro" id="IPR053475">
    <property type="entry name" value="DPS"/>
</dbReference>
<gene>
    <name evidence="5" type="ORF">CLTEP_18830</name>
</gene>
<protein>
    <submittedName>
        <fullName evidence="5">Ferritin-like domain protein</fullName>
    </submittedName>
</protein>
<feature type="domain" description="Ferritin/DPS" evidence="4">
    <location>
        <begin position="22"/>
        <end position="162"/>
    </location>
</feature>
<dbReference type="PANTHER" id="PTHR30295">
    <property type="entry name" value="BACTERIOFERRITIN"/>
    <property type="match status" value="1"/>
</dbReference>
<dbReference type="InterPro" id="IPR008331">
    <property type="entry name" value="Ferritin_DPS_dom"/>
</dbReference>
<proteinExistence type="predicted"/>
<evidence type="ECO:0000313" key="6">
    <source>
        <dbReference type="Proteomes" id="UP000075531"/>
    </source>
</evidence>
<dbReference type="InterPro" id="IPR014490">
    <property type="entry name" value="Dps-like"/>
</dbReference>
<evidence type="ECO:0000256" key="3">
    <source>
        <dbReference type="PIRSR" id="PIRSR018063-50"/>
    </source>
</evidence>
<dbReference type="GO" id="GO:0020037">
    <property type="term" value="F:heme binding"/>
    <property type="evidence" value="ECO:0007669"/>
    <property type="project" value="TreeGrafter"/>
</dbReference>
<feature type="binding site" evidence="3">
    <location>
        <position position="117"/>
    </location>
    <ligand>
        <name>Fe cation</name>
        <dbReference type="ChEBI" id="CHEBI:24875"/>
    </ligand>
</feature>